<evidence type="ECO:0000313" key="11">
    <source>
        <dbReference type="EMBL" id="QDH16260.1"/>
    </source>
</evidence>
<dbReference type="GO" id="GO:0005525">
    <property type="term" value="F:GTP binding"/>
    <property type="evidence" value="ECO:0007669"/>
    <property type="project" value="UniProtKB-UniRule"/>
</dbReference>
<dbReference type="GO" id="GO:0005737">
    <property type="term" value="C:cytoplasm"/>
    <property type="evidence" value="ECO:0007669"/>
    <property type="project" value="UniProtKB-SubCell"/>
</dbReference>
<dbReference type="InterPro" id="IPR006073">
    <property type="entry name" value="GTP-bd"/>
</dbReference>
<sequence length="334" mass="36270">MKFLDQAKIYVRSGDGGDGVIAFRREKYIEFGGPDGGNGGRGGDIIFRAVPALNTLIDFRYTQHFRARKGGNGAGSDRTGAAASNVIIDVPVGTQIFDEHRDVMLADLDEAGKEILLCHGGDGGKGNAHYKTSTNRAPRRADKGWPGEERWVWLRLKLIADIGLVGLPNAGKSTLLSVASRARPKIADYPFTTLHPQLGVVRLNSTEEFVIADIPGLIEGASEGAGLGDRFLGHVERCASLVHLIDGTESQIVKHWRLIRKELEAYDQNLASKPEIIVLNKCDALTSEQKSSKKRALMKASGSEVITLSGATQEGLPELLRLLQDRVNLAKKQL</sequence>
<dbReference type="Pfam" id="PF01018">
    <property type="entry name" value="GTP1_OBG"/>
    <property type="match status" value="1"/>
</dbReference>
<dbReference type="EMBL" id="CP038141">
    <property type="protein sequence ID" value="QDH16260.1"/>
    <property type="molecule type" value="Genomic_DNA"/>
</dbReference>
<dbReference type="GO" id="GO:0000287">
    <property type="term" value="F:magnesium ion binding"/>
    <property type="evidence" value="ECO:0007669"/>
    <property type="project" value="InterPro"/>
</dbReference>
<dbReference type="Proteomes" id="UP000316313">
    <property type="component" value="Chromosome"/>
</dbReference>
<feature type="binding site" evidence="8">
    <location>
        <begin position="191"/>
        <end position="195"/>
    </location>
    <ligand>
        <name>GTP</name>
        <dbReference type="ChEBI" id="CHEBI:37565"/>
    </ligand>
</feature>
<organism evidence="11 12">
    <name type="scientific">Swingsia samuiensis</name>
    <dbReference type="NCBI Taxonomy" id="1293412"/>
    <lineage>
        <taxon>Bacteria</taxon>
        <taxon>Pseudomonadati</taxon>
        <taxon>Pseudomonadota</taxon>
        <taxon>Alphaproteobacteria</taxon>
        <taxon>Acetobacterales</taxon>
        <taxon>Acetobacteraceae</taxon>
        <taxon>Swingsia</taxon>
    </lineage>
</organism>
<dbReference type="InterPro" id="IPR006074">
    <property type="entry name" value="GTP1-OBG_CS"/>
</dbReference>
<dbReference type="InterPro" id="IPR005225">
    <property type="entry name" value="Small_GTP-bd"/>
</dbReference>
<dbReference type="InterPro" id="IPR014100">
    <property type="entry name" value="GTP-bd_Obg/CgtA"/>
</dbReference>
<dbReference type="InterPro" id="IPR006169">
    <property type="entry name" value="GTP1_OBG_dom"/>
</dbReference>
<dbReference type="HAMAP" id="MF_01454">
    <property type="entry name" value="GTPase_Obg"/>
    <property type="match status" value="1"/>
</dbReference>
<keyword evidence="12" id="KW-1185">Reference proteome</keyword>
<dbReference type="PROSITE" id="PS51710">
    <property type="entry name" value="G_OBG"/>
    <property type="match status" value="1"/>
</dbReference>
<protein>
    <recommendedName>
        <fullName evidence="8">GTPase Obg</fullName>
        <ecNumber evidence="8">3.6.5.-</ecNumber>
    </recommendedName>
    <alternativeName>
        <fullName evidence="8">GTP-binding protein Obg</fullName>
    </alternativeName>
</protein>
<feature type="binding site" evidence="8">
    <location>
        <begin position="309"/>
        <end position="311"/>
    </location>
    <ligand>
        <name>GTP</name>
        <dbReference type="ChEBI" id="CHEBI:37565"/>
    </ligand>
</feature>
<evidence type="ECO:0000256" key="7">
    <source>
        <dbReference type="ARBA" id="ARBA00023134"/>
    </source>
</evidence>
<keyword evidence="5 8" id="KW-0378">Hydrolase</keyword>
<feature type="binding site" evidence="8">
    <location>
        <position position="173"/>
    </location>
    <ligand>
        <name>Mg(2+)</name>
        <dbReference type="ChEBI" id="CHEBI:18420"/>
    </ligand>
</feature>
<dbReference type="PIRSF" id="PIRSF002401">
    <property type="entry name" value="GTP_bd_Obg/CgtA"/>
    <property type="match status" value="1"/>
</dbReference>
<comment type="subcellular location">
    <subcellularLocation>
        <location evidence="8">Cytoplasm</location>
    </subcellularLocation>
</comment>
<evidence type="ECO:0000256" key="1">
    <source>
        <dbReference type="ARBA" id="ARBA00007699"/>
    </source>
</evidence>
<dbReference type="Gene3D" id="2.70.210.12">
    <property type="entry name" value="GTP1/OBG domain"/>
    <property type="match status" value="1"/>
</dbReference>
<dbReference type="InterPro" id="IPR036726">
    <property type="entry name" value="GTP1_OBG_dom_sf"/>
</dbReference>
<dbReference type="SUPFAM" id="SSF52540">
    <property type="entry name" value="P-loop containing nucleoside triphosphate hydrolases"/>
    <property type="match status" value="1"/>
</dbReference>
<dbReference type="Gene3D" id="3.40.50.300">
    <property type="entry name" value="P-loop containing nucleotide triphosphate hydrolases"/>
    <property type="match status" value="1"/>
</dbReference>
<comment type="similarity">
    <text evidence="1 8">Belongs to the TRAFAC class OBG-HflX-like GTPase superfamily. OBG GTPase family.</text>
</comment>
<evidence type="ECO:0000256" key="6">
    <source>
        <dbReference type="ARBA" id="ARBA00022842"/>
    </source>
</evidence>
<feature type="binding site" evidence="8">
    <location>
        <begin position="280"/>
        <end position="283"/>
    </location>
    <ligand>
        <name>GTP</name>
        <dbReference type="ChEBI" id="CHEBI:37565"/>
    </ligand>
</feature>
<evidence type="ECO:0000256" key="4">
    <source>
        <dbReference type="ARBA" id="ARBA00022741"/>
    </source>
</evidence>
<dbReference type="InterPro" id="IPR027417">
    <property type="entry name" value="P-loop_NTPase"/>
</dbReference>
<keyword evidence="3 8" id="KW-0479">Metal-binding</keyword>
<evidence type="ECO:0000256" key="8">
    <source>
        <dbReference type="HAMAP-Rule" id="MF_01454"/>
    </source>
</evidence>
<keyword evidence="6 8" id="KW-0460">Magnesium</keyword>
<dbReference type="PANTHER" id="PTHR11702">
    <property type="entry name" value="DEVELOPMENTALLY REGULATED GTP-BINDING PROTEIN-RELATED"/>
    <property type="match status" value="1"/>
</dbReference>
<feature type="binding site" evidence="8">
    <location>
        <position position="193"/>
    </location>
    <ligand>
        <name>Mg(2+)</name>
        <dbReference type="ChEBI" id="CHEBI:18420"/>
    </ligand>
</feature>
<dbReference type="NCBIfam" id="NF008955">
    <property type="entry name" value="PRK12297.1"/>
    <property type="match status" value="1"/>
</dbReference>
<dbReference type="PANTHER" id="PTHR11702:SF31">
    <property type="entry name" value="MITOCHONDRIAL RIBOSOME-ASSOCIATED GTPASE 2"/>
    <property type="match status" value="1"/>
</dbReference>
<dbReference type="FunFam" id="2.70.210.12:FF:000001">
    <property type="entry name" value="GTPase Obg"/>
    <property type="match status" value="1"/>
</dbReference>
<dbReference type="RefSeq" id="WP_141459052.1">
    <property type="nucleotide sequence ID" value="NZ_CP038141.1"/>
</dbReference>
<feature type="domain" description="Obg" evidence="10">
    <location>
        <begin position="1"/>
        <end position="159"/>
    </location>
</feature>
<comment type="subunit">
    <text evidence="8">Monomer.</text>
</comment>
<dbReference type="PROSITE" id="PS51883">
    <property type="entry name" value="OBG"/>
    <property type="match status" value="1"/>
</dbReference>
<feature type="binding site" evidence="8">
    <location>
        <begin position="213"/>
        <end position="216"/>
    </location>
    <ligand>
        <name>GTP</name>
        <dbReference type="ChEBI" id="CHEBI:37565"/>
    </ligand>
</feature>
<keyword evidence="2 8" id="KW-0963">Cytoplasm</keyword>
<evidence type="ECO:0000256" key="2">
    <source>
        <dbReference type="ARBA" id="ARBA00022490"/>
    </source>
</evidence>
<accession>A0A4Y6UHH4</accession>
<dbReference type="GO" id="GO:0042254">
    <property type="term" value="P:ribosome biogenesis"/>
    <property type="evidence" value="ECO:0007669"/>
    <property type="project" value="UniProtKB-UniRule"/>
</dbReference>
<evidence type="ECO:0000256" key="3">
    <source>
        <dbReference type="ARBA" id="ARBA00022723"/>
    </source>
</evidence>
<dbReference type="OrthoDB" id="9807318at2"/>
<dbReference type="CDD" id="cd01898">
    <property type="entry name" value="Obg"/>
    <property type="match status" value="1"/>
</dbReference>
<evidence type="ECO:0000259" key="9">
    <source>
        <dbReference type="PROSITE" id="PS51710"/>
    </source>
</evidence>
<proteinExistence type="inferred from homology"/>
<dbReference type="SUPFAM" id="SSF82051">
    <property type="entry name" value="Obg GTP-binding protein N-terminal domain"/>
    <property type="match status" value="1"/>
</dbReference>
<evidence type="ECO:0000313" key="12">
    <source>
        <dbReference type="Proteomes" id="UP000316313"/>
    </source>
</evidence>
<feature type="binding site" evidence="8">
    <location>
        <begin position="166"/>
        <end position="173"/>
    </location>
    <ligand>
        <name>GTP</name>
        <dbReference type="ChEBI" id="CHEBI:37565"/>
    </ligand>
</feature>
<dbReference type="NCBIfam" id="TIGR02729">
    <property type="entry name" value="Obg_CgtA"/>
    <property type="match status" value="1"/>
</dbReference>
<dbReference type="NCBIfam" id="NF008956">
    <property type="entry name" value="PRK12299.1"/>
    <property type="match status" value="1"/>
</dbReference>
<evidence type="ECO:0000259" key="10">
    <source>
        <dbReference type="PROSITE" id="PS51883"/>
    </source>
</evidence>
<dbReference type="PRINTS" id="PR00326">
    <property type="entry name" value="GTP1OBG"/>
</dbReference>
<evidence type="ECO:0000256" key="5">
    <source>
        <dbReference type="ARBA" id="ARBA00022801"/>
    </source>
</evidence>
<dbReference type="Pfam" id="PF01926">
    <property type="entry name" value="MMR_HSR1"/>
    <property type="match status" value="1"/>
</dbReference>
<keyword evidence="4 8" id="KW-0547">Nucleotide-binding</keyword>
<name>A0A4Y6UHH4_9PROT</name>
<dbReference type="KEGG" id="ssam:E3D00_00730"/>
<dbReference type="InterPro" id="IPR031167">
    <property type="entry name" value="G_OBG"/>
</dbReference>
<dbReference type="EC" id="3.6.5.-" evidence="8"/>
<feature type="domain" description="OBG-type G" evidence="9">
    <location>
        <begin position="160"/>
        <end position="328"/>
    </location>
</feature>
<dbReference type="GO" id="GO:0003924">
    <property type="term" value="F:GTPase activity"/>
    <property type="evidence" value="ECO:0007669"/>
    <property type="project" value="UniProtKB-UniRule"/>
</dbReference>
<dbReference type="AlphaFoldDB" id="A0A4Y6UHH4"/>
<reference evidence="11 12" key="1">
    <citation type="submission" date="2019-03" db="EMBL/GenBank/DDBJ databases">
        <title>The complete genome sequence of Swingsia samuiensis NBRC107927(T).</title>
        <authorList>
            <person name="Chua K.-O."/>
            <person name="Chan K.-G."/>
            <person name="See-Too W.-S."/>
        </authorList>
    </citation>
    <scope>NUCLEOTIDE SEQUENCE [LARGE SCALE GENOMIC DNA]</scope>
    <source>
        <strain evidence="11 12">AH83</strain>
    </source>
</reference>
<dbReference type="NCBIfam" id="TIGR00231">
    <property type="entry name" value="small_GTP"/>
    <property type="match status" value="1"/>
</dbReference>
<keyword evidence="7 8" id="KW-0342">GTP-binding</keyword>
<dbReference type="GO" id="GO:0043022">
    <property type="term" value="F:ribosome binding"/>
    <property type="evidence" value="ECO:0007669"/>
    <property type="project" value="UniProtKB-ARBA"/>
</dbReference>
<gene>
    <name evidence="11" type="primary">obgE</name>
    <name evidence="8" type="synonym">obg</name>
    <name evidence="11" type="ORF">E3D00_00730</name>
</gene>
<comment type="cofactor">
    <cofactor evidence="8">
        <name>Mg(2+)</name>
        <dbReference type="ChEBI" id="CHEBI:18420"/>
    </cofactor>
</comment>
<dbReference type="PROSITE" id="PS00905">
    <property type="entry name" value="GTP1_OBG"/>
    <property type="match status" value="1"/>
</dbReference>
<dbReference type="InterPro" id="IPR045086">
    <property type="entry name" value="OBG_GTPase"/>
</dbReference>
<comment type="function">
    <text evidence="8">An essential GTPase which binds GTP, GDP and possibly (p)ppGpp with moderate affinity, with high nucleotide exchange rates and a fairly low GTP hydrolysis rate. Plays a role in control of the cell cycle, stress response, ribosome biogenesis and in those bacteria that undergo differentiation, in morphogenesis control.</text>
</comment>